<dbReference type="InterPro" id="IPR026961">
    <property type="entry name" value="PGG_dom"/>
</dbReference>
<dbReference type="OrthoDB" id="1855590at2759"/>
<dbReference type="STRING" id="218851.A0A2G5D010"/>
<accession>A0A2G5D010</accession>
<name>A0A2G5D010_AQUCA</name>
<feature type="region of interest" description="Disordered" evidence="1">
    <location>
        <begin position="1"/>
        <end position="23"/>
    </location>
</feature>
<keyword evidence="2" id="KW-0472">Membrane</keyword>
<keyword evidence="5" id="KW-1185">Reference proteome</keyword>
<feature type="transmembrane region" description="Helical" evidence="2">
    <location>
        <begin position="250"/>
        <end position="273"/>
    </location>
</feature>
<evidence type="ECO:0000256" key="2">
    <source>
        <dbReference type="SAM" id="Phobius"/>
    </source>
</evidence>
<feature type="transmembrane region" description="Helical" evidence="2">
    <location>
        <begin position="208"/>
        <end position="230"/>
    </location>
</feature>
<dbReference type="InParanoid" id="A0A2G5D010"/>
<feature type="transmembrane region" description="Helical" evidence="2">
    <location>
        <begin position="171"/>
        <end position="188"/>
    </location>
</feature>
<protein>
    <recommendedName>
        <fullName evidence="3">PGG domain-containing protein</fullName>
    </recommendedName>
</protein>
<keyword evidence="2" id="KW-0812">Transmembrane</keyword>
<proteinExistence type="predicted"/>
<evidence type="ECO:0000256" key="1">
    <source>
        <dbReference type="SAM" id="MobiDB-lite"/>
    </source>
</evidence>
<feature type="transmembrane region" description="Helical" evidence="2">
    <location>
        <begin position="285"/>
        <end position="309"/>
    </location>
</feature>
<dbReference type="GO" id="GO:0016020">
    <property type="term" value="C:membrane"/>
    <property type="evidence" value="ECO:0007669"/>
    <property type="project" value="TreeGrafter"/>
</dbReference>
<dbReference type="Pfam" id="PF13962">
    <property type="entry name" value="PGG"/>
    <property type="match status" value="1"/>
</dbReference>
<sequence>MDTDAYEKPFEEPKNRDANRQPETPLLVATSNGIEEIVEEILKLFPQAIEHVSYTGQNILHVAVMNRRKKIFDFVKSKKIPMTRLARRIDEKGNTALHQIENVGIYRGLMPGPALQLQEELLWYKRVKDVLPSQFRMHLNKDGLNALDFFQSSHKDLLLQAQDWLKRTSQSCSVVAVLIATVAFAAAYTVPGGNQDSGLPILIGEPFFLVFTVMDVVSLASSLTSVVMFLSILTSPFQFHDFKRSLPRKLTLGFTFLFMSVATMMLAFAATIILTIRTDGSMSKILIYTVAFLPVSIFALLQFPLYLALAGTAQYSLDILKKTLPSRNFCCPPSRNTKISNKNQ</sequence>
<feature type="compositionally biased region" description="Basic and acidic residues" evidence="1">
    <location>
        <begin position="1"/>
        <end position="20"/>
    </location>
</feature>
<dbReference type="SUPFAM" id="SSF48403">
    <property type="entry name" value="Ankyrin repeat"/>
    <property type="match status" value="1"/>
</dbReference>
<dbReference type="EMBL" id="KZ305049">
    <property type="protein sequence ID" value="PIA36849.1"/>
    <property type="molecule type" value="Genomic_DNA"/>
</dbReference>
<reference evidence="4 5" key="1">
    <citation type="submission" date="2017-09" db="EMBL/GenBank/DDBJ databases">
        <title>WGS assembly of Aquilegia coerulea Goldsmith.</title>
        <authorList>
            <person name="Hodges S."/>
            <person name="Kramer E."/>
            <person name="Nordborg M."/>
            <person name="Tomkins J."/>
            <person name="Borevitz J."/>
            <person name="Derieg N."/>
            <person name="Yan J."/>
            <person name="Mihaltcheva S."/>
            <person name="Hayes R.D."/>
            <person name="Rokhsar D."/>
        </authorList>
    </citation>
    <scope>NUCLEOTIDE SEQUENCE [LARGE SCALE GENOMIC DNA]</scope>
    <source>
        <strain evidence="5">cv. Goldsmith</strain>
    </source>
</reference>
<dbReference type="Proteomes" id="UP000230069">
    <property type="component" value="Unassembled WGS sequence"/>
</dbReference>
<feature type="domain" description="PGG" evidence="3">
    <location>
        <begin position="163"/>
        <end position="274"/>
    </location>
</feature>
<dbReference type="InterPro" id="IPR036770">
    <property type="entry name" value="Ankyrin_rpt-contain_sf"/>
</dbReference>
<evidence type="ECO:0000259" key="3">
    <source>
        <dbReference type="Pfam" id="PF13962"/>
    </source>
</evidence>
<dbReference type="PANTHER" id="PTHR24177">
    <property type="entry name" value="CASKIN"/>
    <property type="match status" value="1"/>
</dbReference>
<evidence type="ECO:0000313" key="5">
    <source>
        <dbReference type="Proteomes" id="UP000230069"/>
    </source>
</evidence>
<keyword evidence="2" id="KW-1133">Transmembrane helix</keyword>
<dbReference type="PANTHER" id="PTHR24177:SF215">
    <property type="entry name" value="PGG DOMAIN-CONTAINING PROTEIN"/>
    <property type="match status" value="1"/>
</dbReference>
<organism evidence="4 5">
    <name type="scientific">Aquilegia coerulea</name>
    <name type="common">Rocky mountain columbine</name>
    <dbReference type="NCBI Taxonomy" id="218851"/>
    <lineage>
        <taxon>Eukaryota</taxon>
        <taxon>Viridiplantae</taxon>
        <taxon>Streptophyta</taxon>
        <taxon>Embryophyta</taxon>
        <taxon>Tracheophyta</taxon>
        <taxon>Spermatophyta</taxon>
        <taxon>Magnoliopsida</taxon>
        <taxon>Ranunculales</taxon>
        <taxon>Ranunculaceae</taxon>
        <taxon>Thalictroideae</taxon>
        <taxon>Aquilegia</taxon>
    </lineage>
</organism>
<gene>
    <name evidence="4" type="ORF">AQUCO_03200071v1</name>
</gene>
<dbReference type="Gene3D" id="1.25.40.20">
    <property type="entry name" value="Ankyrin repeat-containing domain"/>
    <property type="match status" value="1"/>
</dbReference>
<evidence type="ECO:0000313" key="4">
    <source>
        <dbReference type="EMBL" id="PIA36849.1"/>
    </source>
</evidence>
<dbReference type="AlphaFoldDB" id="A0A2G5D010"/>